<dbReference type="Pfam" id="PF10135">
    <property type="entry name" value="Rod-binding"/>
    <property type="match status" value="1"/>
</dbReference>
<protein>
    <submittedName>
        <fullName evidence="2">Rod-binding protein</fullName>
    </submittedName>
</protein>
<dbReference type="PRINTS" id="PR01002">
    <property type="entry name" value="FLGFLGJ"/>
</dbReference>
<gene>
    <name evidence="2" type="ORF">LJD61_03065</name>
</gene>
<name>A0ABT1ND21_9FIRM</name>
<comment type="caution">
    <text evidence="2">The sequence shown here is derived from an EMBL/GenBank/DDBJ whole genome shotgun (WGS) entry which is preliminary data.</text>
</comment>
<dbReference type="EMBL" id="JAJEKE010000002">
    <property type="protein sequence ID" value="MCQ1528529.1"/>
    <property type="molecule type" value="Genomic_DNA"/>
</dbReference>
<evidence type="ECO:0000259" key="1">
    <source>
        <dbReference type="Pfam" id="PF10135"/>
    </source>
</evidence>
<sequence>MINPINSDNNIQMKAALDNAKATQDKSFEEMLQKASAGKDEAKLREACANLESVFLNMMFKSMRNTVEKSDLMGESFATGVYEDMLYEKFAEEASKGKGLGLGELLYKQLSANIKRDEEE</sequence>
<accession>A0ABT1ND21</accession>
<evidence type="ECO:0000313" key="2">
    <source>
        <dbReference type="EMBL" id="MCQ1528529.1"/>
    </source>
</evidence>
<dbReference type="Proteomes" id="UP001651880">
    <property type="component" value="Unassembled WGS sequence"/>
</dbReference>
<proteinExistence type="predicted"/>
<dbReference type="RefSeq" id="WP_255226051.1">
    <property type="nucleotide sequence ID" value="NZ_JAJEKE010000002.1"/>
</dbReference>
<organism evidence="2 3">
    <name type="scientific">Lutispora saccharofermentans</name>
    <dbReference type="NCBI Taxonomy" id="3024236"/>
    <lineage>
        <taxon>Bacteria</taxon>
        <taxon>Bacillati</taxon>
        <taxon>Bacillota</taxon>
        <taxon>Clostridia</taxon>
        <taxon>Lutisporales</taxon>
        <taxon>Lutisporaceae</taxon>
        <taxon>Lutispora</taxon>
    </lineage>
</organism>
<dbReference type="InterPro" id="IPR019301">
    <property type="entry name" value="Flagellar_prot_FlgJ_N"/>
</dbReference>
<reference evidence="2 3" key="1">
    <citation type="submission" date="2021-10" db="EMBL/GenBank/DDBJ databases">
        <title>Lutispora strain m25 sp. nov., a thermophilic, non-spore-forming bacterium isolated from a lab-scale methanogenic bioreactor digesting anaerobic sludge.</title>
        <authorList>
            <person name="El Houari A."/>
            <person name="Mcdonald J."/>
        </authorList>
    </citation>
    <scope>NUCLEOTIDE SEQUENCE [LARGE SCALE GENOMIC DNA]</scope>
    <source>
        <strain evidence="3">m25</strain>
    </source>
</reference>
<evidence type="ECO:0000313" key="3">
    <source>
        <dbReference type="Proteomes" id="UP001651880"/>
    </source>
</evidence>
<feature type="domain" description="Flagellar protein FlgJ N-terminal" evidence="1">
    <location>
        <begin position="61"/>
        <end position="109"/>
    </location>
</feature>
<keyword evidence="3" id="KW-1185">Reference proteome</keyword>